<dbReference type="InterPro" id="IPR006315">
    <property type="entry name" value="OM_autotransptr_brl_dom"/>
</dbReference>
<keyword evidence="2" id="KW-0378">Hydrolase</keyword>
<proteinExistence type="predicted"/>
<evidence type="ECO:0000313" key="2">
    <source>
        <dbReference type="EMBL" id="STO53356.1"/>
    </source>
</evidence>
<dbReference type="GO" id="GO:0006508">
    <property type="term" value="P:proteolysis"/>
    <property type="evidence" value="ECO:0007669"/>
    <property type="project" value="UniProtKB-KW"/>
</dbReference>
<dbReference type="GO" id="GO:0008233">
    <property type="term" value="F:peptidase activity"/>
    <property type="evidence" value="ECO:0007669"/>
    <property type="project" value="UniProtKB-KW"/>
</dbReference>
<dbReference type="Gene3D" id="2.160.20.20">
    <property type="match status" value="1"/>
</dbReference>
<dbReference type="EC" id="3.4.21.-" evidence="2"/>
<protein>
    <submittedName>
        <fullName evidence="2">Serine protease</fullName>
        <ecNumber evidence="2">3.4.21.-</ecNumber>
    </submittedName>
</protein>
<dbReference type="Pfam" id="PF03212">
    <property type="entry name" value="Pertactin"/>
    <property type="match status" value="1"/>
</dbReference>
<name>A0A377HIT9_ECOLX</name>
<dbReference type="InterPro" id="IPR011050">
    <property type="entry name" value="Pectin_lyase_fold/virulence"/>
</dbReference>
<dbReference type="Proteomes" id="UP000254429">
    <property type="component" value="Unassembled WGS sequence"/>
</dbReference>
<organism evidence="2 3">
    <name type="scientific">Escherichia coli</name>
    <dbReference type="NCBI Taxonomy" id="562"/>
    <lineage>
        <taxon>Bacteria</taxon>
        <taxon>Pseudomonadati</taxon>
        <taxon>Pseudomonadota</taxon>
        <taxon>Gammaproteobacteria</taxon>
        <taxon>Enterobacterales</taxon>
        <taxon>Enterobacteriaceae</taxon>
        <taxon>Escherichia</taxon>
    </lineage>
</organism>
<dbReference type="CDD" id="cd01343">
    <property type="entry name" value="PL1_Passenger_AT"/>
    <property type="match status" value="1"/>
</dbReference>
<dbReference type="GO" id="GO:0019867">
    <property type="term" value="C:outer membrane"/>
    <property type="evidence" value="ECO:0007669"/>
    <property type="project" value="InterPro"/>
</dbReference>
<dbReference type="SUPFAM" id="SSF51126">
    <property type="entry name" value="Pectin lyase-like"/>
    <property type="match status" value="1"/>
</dbReference>
<sequence>MLYMIEGYDLTGNNATLDVSNWAHAFGDIHAESPSTVRIGSDTPGMLSSEVSSALADGMFSGYNAAYYGAITGGKGNVSLQNGLWRMSGDSAVNSLVARNSRVKSEEKGAFRTLTVNKLDTTGSDFVLRTDLKDADKIRVTGKASGSDNTLNVSFMKNPSPGQSLNIPLVSAPAGTAADVFKAGTRVTGFSRVTPTLHVDTSGGSTQWILDGFRTEADKAAAAKADSFMNSGYKNFMTEVNNLNKRMGELRDNQW</sequence>
<evidence type="ECO:0000259" key="1">
    <source>
        <dbReference type="Pfam" id="PF03212"/>
    </source>
</evidence>
<feature type="domain" description="Pertactin central region" evidence="1">
    <location>
        <begin position="104"/>
        <end position="178"/>
    </location>
</feature>
<gene>
    <name evidence="2" type="primary">pic_3</name>
    <name evidence="2" type="ORF">NCTC8500_05925</name>
</gene>
<dbReference type="NCBIfam" id="TIGR01414">
    <property type="entry name" value="autotrans_barl"/>
    <property type="match status" value="1"/>
</dbReference>
<dbReference type="InterPro" id="IPR012332">
    <property type="entry name" value="Autotransporter_pectin_lyase_C"/>
</dbReference>
<evidence type="ECO:0000313" key="3">
    <source>
        <dbReference type="Proteomes" id="UP000254429"/>
    </source>
</evidence>
<reference evidence="2 3" key="1">
    <citation type="submission" date="2018-06" db="EMBL/GenBank/DDBJ databases">
        <authorList>
            <consortium name="Pathogen Informatics"/>
            <person name="Doyle S."/>
        </authorList>
    </citation>
    <scope>NUCLEOTIDE SEQUENCE [LARGE SCALE GENOMIC DNA]</scope>
    <source>
        <strain evidence="2 3">NCTC8500</strain>
    </source>
</reference>
<keyword evidence="2" id="KW-0645">Protease</keyword>
<dbReference type="EMBL" id="UGFG01000002">
    <property type="protein sequence ID" value="STO53356.1"/>
    <property type="molecule type" value="Genomic_DNA"/>
</dbReference>
<dbReference type="InterPro" id="IPR004899">
    <property type="entry name" value="Pertactin_central"/>
</dbReference>
<dbReference type="AlphaFoldDB" id="A0A377HIT9"/>
<accession>A0A377HIT9</accession>